<dbReference type="InterPro" id="IPR023584">
    <property type="entry name" value="Ribosome_recyc_fac_dom"/>
</dbReference>
<dbReference type="STRING" id="1797995.A2242_00995"/>
<organism evidence="6 7">
    <name type="scientific">Candidatus Falkowbacteria bacterium RIFOXYA2_FULL_47_9</name>
    <dbReference type="NCBI Taxonomy" id="1797995"/>
    <lineage>
        <taxon>Bacteria</taxon>
        <taxon>Candidatus Falkowiibacteriota</taxon>
    </lineage>
</organism>
<comment type="function">
    <text evidence="3">Responsible for the release of ribosomes from messenger RNA at the termination of protein biosynthesis. May increase the efficiency of translation by recycling ribosomes from one round of translation to another.</text>
</comment>
<dbReference type="GO" id="GO:0006415">
    <property type="term" value="P:translational termination"/>
    <property type="evidence" value="ECO:0007669"/>
    <property type="project" value="UniProtKB-UniRule"/>
</dbReference>
<gene>
    <name evidence="3" type="primary">frr</name>
    <name evidence="6" type="ORF">A2242_00995</name>
</gene>
<dbReference type="NCBIfam" id="TIGR00496">
    <property type="entry name" value="frr"/>
    <property type="match status" value="1"/>
</dbReference>
<dbReference type="FunFam" id="3.30.1360.40:FF:000001">
    <property type="entry name" value="Ribosome-recycling factor"/>
    <property type="match status" value="1"/>
</dbReference>
<dbReference type="HAMAP" id="MF_00040">
    <property type="entry name" value="RRF"/>
    <property type="match status" value="1"/>
</dbReference>
<feature type="coiled-coil region" evidence="4">
    <location>
        <begin position="113"/>
        <end position="176"/>
    </location>
</feature>
<dbReference type="InterPro" id="IPR002661">
    <property type="entry name" value="Ribosome_recyc_fac"/>
</dbReference>
<keyword evidence="2 3" id="KW-0648">Protein biosynthesis</keyword>
<dbReference type="Proteomes" id="UP000178925">
    <property type="component" value="Unassembled WGS sequence"/>
</dbReference>
<dbReference type="Gene3D" id="1.10.132.20">
    <property type="entry name" value="Ribosome-recycling factor"/>
    <property type="match status" value="1"/>
</dbReference>
<evidence type="ECO:0000256" key="4">
    <source>
        <dbReference type="SAM" id="Coils"/>
    </source>
</evidence>
<dbReference type="PANTHER" id="PTHR20982:SF3">
    <property type="entry name" value="MITOCHONDRIAL RIBOSOME RECYCLING FACTOR PSEUDO 1"/>
    <property type="match status" value="1"/>
</dbReference>
<dbReference type="GO" id="GO:0043023">
    <property type="term" value="F:ribosomal large subunit binding"/>
    <property type="evidence" value="ECO:0007669"/>
    <property type="project" value="TreeGrafter"/>
</dbReference>
<dbReference type="PANTHER" id="PTHR20982">
    <property type="entry name" value="RIBOSOME RECYCLING FACTOR"/>
    <property type="match status" value="1"/>
</dbReference>
<sequence>MNQYIQKHKSNLDEVVAFFKKDIASIRTGRANPAMFDGVMVESYGTKAPLQQVGNIAVVDARCLTITPWDKNTLKEIEKGIVAADLGISPVNEGDKIRVSIPQPTEEDRKNRVKKLHEKLEVAKIKVRGVRDEIKEAIEQAQKNKDIAEDDKFRFLKEMEEEVKKYNDVLQAAVDIKEKEIMTI</sequence>
<dbReference type="GO" id="GO:0005737">
    <property type="term" value="C:cytoplasm"/>
    <property type="evidence" value="ECO:0007669"/>
    <property type="project" value="UniProtKB-SubCell"/>
</dbReference>
<dbReference type="Pfam" id="PF01765">
    <property type="entry name" value="RRF"/>
    <property type="match status" value="1"/>
</dbReference>
<keyword evidence="4" id="KW-0175">Coiled coil</keyword>
<name>A0A1F5SIF2_9BACT</name>
<comment type="caution">
    <text evidence="6">The sequence shown here is derived from an EMBL/GenBank/DDBJ whole genome shotgun (WGS) entry which is preliminary data.</text>
</comment>
<dbReference type="Gene3D" id="3.30.1360.40">
    <property type="match status" value="1"/>
</dbReference>
<dbReference type="EMBL" id="MFGC01000050">
    <property type="protein sequence ID" value="OGF26454.1"/>
    <property type="molecule type" value="Genomic_DNA"/>
</dbReference>
<dbReference type="SUPFAM" id="SSF55194">
    <property type="entry name" value="Ribosome recycling factor, RRF"/>
    <property type="match status" value="1"/>
</dbReference>
<accession>A0A1F5SIF2</accession>
<proteinExistence type="inferred from homology"/>
<evidence type="ECO:0000256" key="2">
    <source>
        <dbReference type="ARBA" id="ARBA00022917"/>
    </source>
</evidence>
<comment type="subcellular location">
    <subcellularLocation>
        <location evidence="3">Cytoplasm</location>
    </subcellularLocation>
</comment>
<evidence type="ECO:0000259" key="5">
    <source>
        <dbReference type="Pfam" id="PF01765"/>
    </source>
</evidence>
<evidence type="ECO:0000313" key="6">
    <source>
        <dbReference type="EMBL" id="OGF26454.1"/>
    </source>
</evidence>
<protein>
    <recommendedName>
        <fullName evidence="3">Ribosome-recycling factor</fullName>
        <shortName evidence="3">RRF</shortName>
    </recommendedName>
    <alternativeName>
        <fullName evidence="3">Ribosome-releasing factor</fullName>
    </alternativeName>
</protein>
<evidence type="ECO:0000256" key="1">
    <source>
        <dbReference type="ARBA" id="ARBA00005912"/>
    </source>
</evidence>
<comment type="similarity">
    <text evidence="1 3">Belongs to the RRF family.</text>
</comment>
<reference evidence="6 7" key="1">
    <citation type="journal article" date="2016" name="Nat. Commun.">
        <title>Thousands of microbial genomes shed light on interconnected biogeochemical processes in an aquifer system.</title>
        <authorList>
            <person name="Anantharaman K."/>
            <person name="Brown C.T."/>
            <person name="Hug L.A."/>
            <person name="Sharon I."/>
            <person name="Castelle C.J."/>
            <person name="Probst A.J."/>
            <person name="Thomas B.C."/>
            <person name="Singh A."/>
            <person name="Wilkins M.J."/>
            <person name="Karaoz U."/>
            <person name="Brodie E.L."/>
            <person name="Williams K.H."/>
            <person name="Hubbard S.S."/>
            <person name="Banfield J.F."/>
        </authorList>
    </citation>
    <scope>NUCLEOTIDE SEQUENCE [LARGE SCALE GENOMIC DNA]</scope>
</reference>
<feature type="domain" description="Ribosome recycling factor" evidence="5">
    <location>
        <begin position="19"/>
        <end position="182"/>
    </location>
</feature>
<dbReference type="InterPro" id="IPR036191">
    <property type="entry name" value="RRF_sf"/>
</dbReference>
<keyword evidence="3" id="KW-0963">Cytoplasm</keyword>
<evidence type="ECO:0000256" key="3">
    <source>
        <dbReference type="HAMAP-Rule" id="MF_00040"/>
    </source>
</evidence>
<dbReference type="AlphaFoldDB" id="A0A1F5SIF2"/>
<evidence type="ECO:0000313" key="7">
    <source>
        <dbReference type="Proteomes" id="UP000178925"/>
    </source>
</evidence>